<dbReference type="Proteomes" id="UP000440578">
    <property type="component" value="Unassembled WGS sequence"/>
</dbReference>
<feature type="transmembrane region" description="Helical" evidence="8">
    <location>
        <begin position="361"/>
        <end position="385"/>
    </location>
</feature>
<feature type="region of interest" description="Disordered" evidence="9">
    <location>
        <begin position="678"/>
        <end position="698"/>
    </location>
</feature>
<reference evidence="11 12" key="1">
    <citation type="submission" date="2019-07" db="EMBL/GenBank/DDBJ databases">
        <title>Draft genome assembly of a fouling barnacle, Amphibalanus amphitrite (Darwin, 1854): The first reference genome for Thecostraca.</title>
        <authorList>
            <person name="Kim W."/>
        </authorList>
    </citation>
    <scope>NUCLEOTIDE SEQUENCE [LARGE SCALE GENOMIC DNA]</scope>
    <source>
        <strain evidence="11">SNU_AA5</strain>
        <tissue evidence="11">Soma without cirri and trophi</tissue>
    </source>
</reference>
<protein>
    <recommendedName>
        <fullName evidence="8">Solute carrier organic anion transporter family member</fullName>
    </recommendedName>
</protein>
<dbReference type="GO" id="GO:0016323">
    <property type="term" value="C:basolateral plasma membrane"/>
    <property type="evidence" value="ECO:0007669"/>
    <property type="project" value="TreeGrafter"/>
</dbReference>
<feature type="compositionally biased region" description="Polar residues" evidence="9">
    <location>
        <begin position="24"/>
        <end position="35"/>
    </location>
</feature>
<dbReference type="PROSITE" id="PS51465">
    <property type="entry name" value="KAZAL_2"/>
    <property type="match status" value="1"/>
</dbReference>
<dbReference type="PANTHER" id="PTHR11388">
    <property type="entry name" value="ORGANIC ANION TRANSPORTER"/>
    <property type="match status" value="1"/>
</dbReference>
<evidence type="ECO:0000313" key="11">
    <source>
        <dbReference type="EMBL" id="KAF0303082.1"/>
    </source>
</evidence>
<feature type="transmembrane region" description="Helical" evidence="8">
    <location>
        <begin position="588"/>
        <end position="608"/>
    </location>
</feature>
<keyword evidence="3" id="KW-1003">Cell membrane</keyword>
<dbReference type="GO" id="GO:0043252">
    <property type="term" value="P:sodium-independent organic anion transport"/>
    <property type="evidence" value="ECO:0007669"/>
    <property type="project" value="TreeGrafter"/>
</dbReference>
<dbReference type="SUPFAM" id="SSF103473">
    <property type="entry name" value="MFS general substrate transporter"/>
    <property type="match status" value="1"/>
</dbReference>
<feature type="transmembrane region" description="Helical" evidence="8">
    <location>
        <begin position="405"/>
        <end position="425"/>
    </location>
</feature>
<feature type="transmembrane region" description="Helical" evidence="8">
    <location>
        <begin position="145"/>
        <end position="164"/>
    </location>
</feature>
<dbReference type="OrthoDB" id="5062115at2759"/>
<proteinExistence type="inferred from homology"/>
<keyword evidence="7" id="KW-1015">Disulfide bond</keyword>
<dbReference type="CDD" id="cd17336">
    <property type="entry name" value="MFS_SLCO_OATP"/>
    <property type="match status" value="1"/>
</dbReference>
<evidence type="ECO:0000256" key="6">
    <source>
        <dbReference type="ARBA" id="ARBA00023136"/>
    </source>
</evidence>
<accession>A0A6A4WKA6</accession>
<feature type="region of interest" description="Disordered" evidence="9">
    <location>
        <begin position="1"/>
        <end position="51"/>
    </location>
</feature>
<feature type="transmembrane region" description="Helical" evidence="8">
    <location>
        <begin position="434"/>
        <end position="456"/>
    </location>
</feature>
<evidence type="ECO:0000313" key="12">
    <source>
        <dbReference type="Proteomes" id="UP000440578"/>
    </source>
</evidence>
<feature type="transmembrane region" description="Helical" evidence="8">
    <location>
        <begin position="555"/>
        <end position="576"/>
    </location>
</feature>
<evidence type="ECO:0000256" key="1">
    <source>
        <dbReference type="ARBA" id="ARBA00004651"/>
    </source>
</evidence>
<keyword evidence="4 8" id="KW-0812">Transmembrane</keyword>
<evidence type="ECO:0000256" key="7">
    <source>
        <dbReference type="ARBA" id="ARBA00023157"/>
    </source>
</evidence>
<name>A0A6A4WKA6_AMPAM</name>
<dbReference type="InterPro" id="IPR004156">
    <property type="entry name" value="OATP"/>
</dbReference>
<evidence type="ECO:0000256" key="5">
    <source>
        <dbReference type="ARBA" id="ARBA00022989"/>
    </source>
</evidence>
<dbReference type="GO" id="GO:0015347">
    <property type="term" value="F:sodium-independent organic anion transmembrane transporter activity"/>
    <property type="evidence" value="ECO:0007669"/>
    <property type="project" value="TreeGrafter"/>
</dbReference>
<comment type="caution">
    <text evidence="11">The sequence shown here is derived from an EMBL/GenBank/DDBJ whole genome shotgun (WGS) entry which is preliminary data.</text>
</comment>
<keyword evidence="6 8" id="KW-0472">Membrane</keyword>
<evidence type="ECO:0000256" key="8">
    <source>
        <dbReference type="RuleBase" id="RU362056"/>
    </source>
</evidence>
<organism evidence="11 12">
    <name type="scientific">Amphibalanus amphitrite</name>
    <name type="common">Striped barnacle</name>
    <name type="synonym">Balanus amphitrite</name>
    <dbReference type="NCBI Taxonomy" id="1232801"/>
    <lineage>
        <taxon>Eukaryota</taxon>
        <taxon>Metazoa</taxon>
        <taxon>Ecdysozoa</taxon>
        <taxon>Arthropoda</taxon>
        <taxon>Crustacea</taxon>
        <taxon>Multicrustacea</taxon>
        <taxon>Cirripedia</taxon>
        <taxon>Thoracica</taxon>
        <taxon>Thoracicalcarea</taxon>
        <taxon>Balanomorpha</taxon>
        <taxon>Balanoidea</taxon>
        <taxon>Balanidae</taxon>
        <taxon>Amphibalaninae</taxon>
        <taxon>Amphibalanus</taxon>
    </lineage>
</organism>
<evidence type="ECO:0000256" key="9">
    <source>
        <dbReference type="SAM" id="MobiDB-lite"/>
    </source>
</evidence>
<gene>
    <name evidence="11" type="primary">SLCO3A1_2</name>
    <name evidence="11" type="ORF">FJT64_024928</name>
</gene>
<keyword evidence="8" id="KW-0813">Transport</keyword>
<dbReference type="GO" id="GO:0006811">
    <property type="term" value="P:monoatomic ion transport"/>
    <property type="evidence" value="ECO:0007669"/>
    <property type="project" value="UniProtKB-KW"/>
</dbReference>
<feature type="transmembrane region" description="Helical" evidence="8">
    <location>
        <begin position="75"/>
        <end position="94"/>
    </location>
</feature>
<dbReference type="AlphaFoldDB" id="A0A6A4WKA6"/>
<feature type="transmembrane region" description="Helical" evidence="8">
    <location>
        <begin position="300"/>
        <end position="321"/>
    </location>
</feature>
<dbReference type="PANTHER" id="PTHR11388:SF76">
    <property type="entry name" value="SOLUTE CARRIER ORGANIC ANION TRANSPORTER FAMILY MEMBER"/>
    <property type="match status" value="1"/>
</dbReference>
<keyword evidence="12" id="KW-1185">Reference proteome</keyword>
<keyword evidence="8" id="KW-0406">Ion transport</keyword>
<dbReference type="NCBIfam" id="TIGR00805">
    <property type="entry name" value="oat"/>
    <property type="match status" value="1"/>
</dbReference>
<feature type="transmembrane region" description="Helical" evidence="8">
    <location>
        <begin position="217"/>
        <end position="241"/>
    </location>
</feature>
<comment type="subcellular location">
    <subcellularLocation>
        <location evidence="1 8">Cell membrane</location>
        <topology evidence="1 8">Multi-pass membrane protein</topology>
    </subcellularLocation>
</comment>
<feature type="transmembrane region" description="Helical" evidence="8">
    <location>
        <begin position="642"/>
        <end position="661"/>
    </location>
</feature>
<feature type="transmembrane region" description="Helical" evidence="8">
    <location>
        <begin position="253"/>
        <end position="280"/>
    </location>
</feature>
<keyword evidence="5 8" id="KW-1133">Transmembrane helix</keyword>
<evidence type="ECO:0000256" key="3">
    <source>
        <dbReference type="ARBA" id="ARBA00022475"/>
    </source>
</evidence>
<evidence type="ECO:0000256" key="2">
    <source>
        <dbReference type="ARBA" id="ARBA00009657"/>
    </source>
</evidence>
<evidence type="ECO:0000256" key="4">
    <source>
        <dbReference type="ARBA" id="ARBA00022692"/>
    </source>
</evidence>
<dbReference type="InterPro" id="IPR002350">
    <property type="entry name" value="Kazal_dom"/>
</dbReference>
<feature type="transmembrane region" description="Helical" evidence="8">
    <location>
        <begin position="114"/>
        <end position="133"/>
    </location>
</feature>
<evidence type="ECO:0000259" key="10">
    <source>
        <dbReference type="PROSITE" id="PS51465"/>
    </source>
</evidence>
<dbReference type="Pfam" id="PF03137">
    <property type="entry name" value="OATP"/>
    <property type="match status" value="1"/>
</dbReference>
<dbReference type="Gene3D" id="1.20.1250.20">
    <property type="entry name" value="MFS general substrate transporter like domains"/>
    <property type="match status" value="2"/>
</dbReference>
<feature type="domain" description="Kazal-like" evidence="10">
    <location>
        <begin position="474"/>
        <end position="533"/>
    </location>
</feature>
<sequence length="698" mass="75710">MEGATNPLDVTLDEGGQTAEEAKSTTNGRNTNGGAVSSGALPSKELADDDDDPPTGCGGLGFYPAPLQRLASRHVFILFFCLKNVFQAMVFTYLIGVQTSIERHFHFSSQQTGFLPSIGELGPLLSSVFLSYLASHGNRPRWMGIGMGIVTCGLLLGFVSYLVVPAPEIRDNTAESRRLCVETELRLLSSADGTGPEYGLNDTRSCTIDSSGSNIGYLLWSLMYIMCASGAQTIFVVSAPYMDDGVSQKDSPLFFAVAGAARVIGPILGYMLASSCISVYVNPSVDPGITEKDQRWIGAWWIGLLVIASVVCLYGWLISLFPRQLSTDHLSEGQRQQMRETARQANIRPSRREFVTRITGLLKNVILMSSTFSVMFFLIAILGFFTYQPKYLEHQFRVDKATATTYSAISKVTLVFGTIGSGFLMRRYRPNARLVTGTIVVVRLVATGVFLCNLAVTCGVADDLPGLRTSDGSLDISPSCSTSCHCTTEEYIPVCHRSGDVSQSYFSPCHAGCLTAVNHTEGPPTYTDCRCLEEPSVELTSGLCEGSCDTQFHTYLVITALTGLISSLVSIPHLMVTLRCVKPEDKALGLGLNGAFIAVAFGLGPMVVGNLVDSTCLVWEQSCGETGACWVYDPDTFRHSLIWFHTVFYLLSVICDFVIFLNSSSLKLYLDEDSKKAKAAQNGEPTQNGVELTQKPGV</sequence>
<dbReference type="InterPro" id="IPR036259">
    <property type="entry name" value="MFS_trans_sf"/>
</dbReference>
<dbReference type="EMBL" id="VIIS01000977">
    <property type="protein sequence ID" value="KAF0303082.1"/>
    <property type="molecule type" value="Genomic_DNA"/>
</dbReference>
<comment type="similarity">
    <text evidence="2 8">Belongs to the organo anion transporter (TC 2.A.60) family.</text>
</comment>